<evidence type="ECO:0000256" key="1">
    <source>
        <dbReference type="SAM" id="SignalP"/>
    </source>
</evidence>
<proteinExistence type="predicted"/>
<organism evidence="2">
    <name type="scientific">Anguilla anguilla</name>
    <name type="common">European freshwater eel</name>
    <name type="synonym">Muraena anguilla</name>
    <dbReference type="NCBI Taxonomy" id="7936"/>
    <lineage>
        <taxon>Eukaryota</taxon>
        <taxon>Metazoa</taxon>
        <taxon>Chordata</taxon>
        <taxon>Craniata</taxon>
        <taxon>Vertebrata</taxon>
        <taxon>Euteleostomi</taxon>
        <taxon>Actinopterygii</taxon>
        <taxon>Neopterygii</taxon>
        <taxon>Teleostei</taxon>
        <taxon>Anguilliformes</taxon>
        <taxon>Anguillidae</taxon>
        <taxon>Anguilla</taxon>
    </lineage>
</organism>
<dbReference type="AlphaFoldDB" id="A0A0E9PZT5"/>
<dbReference type="EMBL" id="GBXM01098573">
    <property type="protein sequence ID" value="JAH10004.1"/>
    <property type="molecule type" value="Transcribed_RNA"/>
</dbReference>
<evidence type="ECO:0008006" key="3">
    <source>
        <dbReference type="Google" id="ProtNLM"/>
    </source>
</evidence>
<reference evidence="2" key="1">
    <citation type="submission" date="2014-11" db="EMBL/GenBank/DDBJ databases">
        <authorList>
            <person name="Amaro Gonzalez C."/>
        </authorList>
    </citation>
    <scope>NUCLEOTIDE SEQUENCE</scope>
</reference>
<reference evidence="2" key="2">
    <citation type="journal article" date="2015" name="Fish Shellfish Immunol.">
        <title>Early steps in the European eel (Anguilla anguilla)-Vibrio vulnificus interaction in the gills: Role of the RtxA13 toxin.</title>
        <authorList>
            <person name="Callol A."/>
            <person name="Pajuelo D."/>
            <person name="Ebbesson L."/>
            <person name="Teles M."/>
            <person name="MacKenzie S."/>
            <person name="Amaro C."/>
        </authorList>
    </citation>
    <scope>NUCLEOTIDE SEQUENCE</scope>
</reference>
<accession>A0A0E9PZT5</accession>
<sequence length="63" mass="6988">MSNFFWLDSSPFHVMLLLRPCLLLFGSMSCSHVCTPCREAVLIGQIESVCLSCRCSAHLRPSG</sequence>
<name>A0A0E9PZT5_ANGAN</name>
<feature type="signal peptide" evidence="1">
    <location>
        <begin position="1"/>
        <end position="30"/>
    </location>
</feature>
<evidence type="ECO:0000313" key="2">
    <source>
        <dbReference type="EMBL" id="JAH10004.1"/>
    </source>
</evidence>
<protein>
    <recommendedName>
        <fullName evidence="3">Secreted protein</fullName>
    </recommendedName>
</protein>
<keyword evidence="1" id="KW-0732">Signal</keyword>
<feature type="chain" id="PRO_5002431186" description="Secreted protein" evidence="1">
    <location>
        <begin position="31"/>
        <end position="63"/>
    </location>
</feature>